<dbReference type="Proteomes" id="UP000297982">
    <property type="component" value="Unassembled WGS sequence"/>
</dbReference>
<keyword evidence="2" id="KW-1185">Reference proteome</keyword>
<dbReference type="RefSeq" id="WP_135328693.1">
    <property type="nucleotide sequence ID" value="NZ_SRJC01000008.1"/>
</dbReference>
<dbReference type="EMBL" id="SRJC01000008">
    <property type="protein sequence ID" value="TGB01085.1"/>
    <property type="molecule type" value="Genomic_DNA"/>
</dbReference>
<organism evidence="1 2">
    <name type="scientific">Halobacillus salinus</name>
    <dbReference type="NCBI Taxonomy" id="192814"/>
    <lineage>
        <taxon>Bacteria</taxon>
        <taxon>Bacillati</taxon>
        <taxon>Bacillota</taxon>
        <taxon>Bacilli</taxon>
        <taxon>Bacillales</taxon>
        <taxon>Bacillaceae</taxon>
        <taxon>Halobacillus</taxon>
    </lineage>
</organism>
<evidence type="ECO:0000313" key="1">
    <source>
        <dbReference type="EMBL" id="TGB01085.1"/>
    </source>
</evidence>
<protein>
    <submittedName>
        <fullName evidence="1">Uncharacterized protein</fullName>
    </submittedName>
</protein>
<comment type="caution">
    <text evidence="1">The sequence shown here is derived from an EMBL/GenBank/DDBJ whole genome shotgun (WGS) entry which is preliminary data.</text>
</comment>
<sequence>MKYIMPIVCFFILGFVTNEVFFDRDDGRTDEDAFFNVRFVLKEELNGPSEELKEVYDGEEEAALRQYKEENVAMHVSEDFLSSYAFYDLVERAYENGYTLETGSMTIDKVEPDEGMYEATVEVSYSKEDESGTVNMEADLETNQDGKVTDIEYSTYNELYRAIGE</sequence>
<dbReference type="STRING" id="192814.GCA_900166575_00227"/>
<accession>A0A4Z0GVX8</accession>
<evidence type="ECO:0000313" key="2">
    <source>
        <dbReference type="Proteomes" id="UP000297982"/>
    </source>
</evidence>
<dbReference type="AlphaFoldDB" id="A0A4Z0GVX8"/>
<gene>
    <name evidence="1" type="ORF">E4663_18210</name>
</gene>
<name>A0A4Z0GVX8_9BACI</name>
<proteinExistence type="predicted"/>
<reference evidence="1 2" key="1">
    <citation type="journal article" date="2003" name="Int. J. Syst. Evol. Microbiol.">
        <title>Halobacillus salinus sp. nov., isolated from a salt lake on the coast of the East Sea in Korea.</title>
        <authorList>
            <person name="Yoon J.H."/>
            <person name="Kang K.H."/>
            <person name="Park Y.H."/>
        </authorList>
    </citation>
    <scope>NUCLEOTIDE SEQUENCE [LARGE SCALE GENOMIC DNA]</scope>
    <source>
        <strain evidence="1 2">HSL-3</strain>
    </source>
</reference>